<dbReference type="InterPro" id="IPR043129">
    <property type="entry name" value="ATPase_NBD"/>
</dbReference>
<reference evidence="8 9" key="1">
    <citation type="submission" date="2017-09" db="EMBL/GenBank/DDBJ databases">
        <title>Depth-based differentiation of microbial function through sediment-hosted aquifers and enrichment of novel symbionts in the deep terrestrial subsurface.</title>
        <authorList>
            <person name="Probst A.J."/>
            <person name="Ladd B."/>
            <person name="Jarett J.K."/>
            <person name="Geller-Mcgrath D.E."/>
            <person name="Sieber C.M."/>
            <person name="Emerson J.B."/>
            <person name="Anantharaman K."/>
            <person name="Thomas B.C."/>
            <person name="Malmstrom R."/>
            <person name="Stieglmeier M."/>
            <person name="Klingl A."/>
            <person name="Woyke T."/>
            <person name="Ryan C.M."/>
            <person name="Banfield J.F."/>
        </authorList>
    </citation>
    <scope>NUCLEOTIDE SEQUENCE [LARGE SCALE GENOMIC DNA]</scope>
    <source>
        <strain evidence="8">CG23_combo_of_CG06-09_8_20_14_all_37_13</strain>
    </source>
</reference>
<evidence type="ECO:0000256" key="6">
    <source>
        <dbReference type="PIRNR" id="PIRNR003101"/>
    </source>
</evidence>
<dbReference type="Proteomes" id="UP000231480">
    <property type="component" value="Unassembled WGS sequence"/>
</dbReference>
<keyword evidence="1 5" id="KW-1003">Cell membrane</keyword>
<sequence length="404" mass="44150">MSFLKKEQIINSLDIGTSFIRLITAKRREDKKLQIIGVGQTASNGLRKGVVIDIEETVRAINIAKDITERTTGIPIEKAYVNLSGSHISAHSSKGTIAVSRADGEVSKEDVERAISAAQAISLPSNREILQVIPRTFSIDGQNNIKYPVGMNGVRLEVDVLILEVSTPILKNLTKCVNQAGINILKFILSPLAASQAVLSKRQKELGVVLVDLGAGTTSIAVFEEGNILHLSVLPIGGAYITNDLAIGLKTSIDVAERVKLEYAKKDQIDLSKISMEEEGIILKEKIDNIIDARLSEIFTMVNKELKKIDRQKLLPAGVVLVGGGAKMANIIEMAKEYLALPVKIGSPTDFKSVADEVLDPRFATAVGLILYGLEHEESDNKTRFGNRHNFFNRLIKILRNLLP</sequence>
<dbReference type="NCBIfam" id="TIGR01174">
    <property type="entry name" value="ftsA"/>
    <property type="match status" value="1"/>
</dbReference>
<dbReference type="InterPro" id="IPR003494">
    <property type="entry name" value="SHS2_FtsA"/>
</dbReference>
<evidence type="ECO:0000256" key="2">
    <source>
        <dbReference type="ARBA" id="ARBA00022618"/>
    </source>
</evidence>
<keyword evidence="2 5" id="KW-0132">Cell division</keyword>
<evidence type="ECO:0000256" key="4">
    <source>
        <dbReference type="ARBA" id="ARBA00023306"/>
    </source>
</evidence>
<dbReference type="InterPro" id="IPR020823">
    <property type="entry name" value="Cell_div_FtsA"/>
</dbReference>
<dbReference type="PANTHER" id="PTHR32432:SF4">
    <property type="entry name" value="CELL DIVISION PROTEIN FTSA"/>
    <property type="match status" value="1"/>
</dbReference>
<dbReference type="GO" id="GO:0032153">
    <property type="term" value="C:cell division site"/>
    <property type="evidence" value="ECO:0007669"/>
    <property type="project" value="UniProtKB-UniRule"/>
</dbReference>
<dbReference type="Pfam" id="PF14450">
    <property type="entry name" value="FtsA"/>
    <property type="match status" value="1"/>
</dbReference>
<dbReference type="PIRSF" id="PIRSF003101">
    <property type="entry name" value="FtsA"/>
    <property type="match status" value="1"/>
</dbReference>
<dbReference type="PANTHER" id="PTHR32432">
    <property type="entry name" value="CELL DIVISION PROTEIN FTSA-RELATED"/>
    <property type="match status" value="1"/>
</dbReference>
<evidence type="ECO:0000256" key="1">
    <source>
        <dbReference type="ARBA" id="ARBA00022475"/>
    </source>
</evidence>
<dbReference type="GO" id="GO:0043093">
    <property type="term" value="P:FtsZ-dependent cytokinesis"/>
    <property type="evidence" value="ECO:0007669"/>
    <property type="project" value="UniProtKB-UniRule"/>
</dbReference>
<organism evidence="8 9">
    <name type="scientific">Candidatus Portnoybacteria bacterium CG23_combo_of_CG06-09_8_20_14_all_37_13</name>
    <dbReference type="NCBI Taxonomy" id="1974819"/>
    <lineage>
        <taxon>Bacteria</taxon>
        <taxon>Candidatus Portnoyibacteriota</taxon>
    </lineage>
</organism>
<dbReference type="Gene3D" id="3.30.420.40">
    <property type="match status" value="2"/>
</dbReference>
<dbReference type="GO" id="GO:0009898">
    <property type="term" value="C:cytoplasmic side of plasma membrane"/>
    <property type="evidence" value="ECO:0007669"/>
    <property type="project" value="UniProtKB-UniRule"/>
</dbReference>
<dbReference type="SUPFAM" id="SSF53067">
    <property type="entry name" value="Actin-like ATPase domain"/>
    <property type="match status" value="2"/>
</dbReference>
<dbReference type="AlphaFoldDB" id="A0A2G9YDM2"/>
<evidence type="ECO:0000259" key="7">
    <source>
        <dbReference type="SMART" id="SM00842"/>
    </source>
</evidence>
<dbReference type="SMART" id="SM00842">
    <property type="entry name" value="FtsA"/>
    <property type="match status" value="1"/>
</dbReference>
<protein>
    <recommendedName>
        <fullName evidence="5 6">Cell division protein FtsA</fullName>
    </recommendedName>
</protein>
<comment type="caution">
    <text evidence="8">The sequence shown here is derived from an EMBL/GenBank/DDBJ whole genome shotgun (WGS) entry which is preliminary data.</text>
</comment>
<comment type="function">
    <text evidence="5 6">Cell division protein that is involved in the assembly of the Z ring. May serve as a membrane anchor for the Z ring.</text>
</comment>
<dbReference type="InterPro" id="IPR050696">
    <property type="entry name" value="FtsA/MreB"/>
</dbReference>
<evidence type="ECO:0000256" key="3">
    <source>
        <dbReference type="ARBA" id="ARBA00023136"/>
    </source>
</evidence>
<dbReference type="Gene3D" id="3.30.1490.110">
    <property type="match status" value="1"/>
</dbReference>
<name>A0A2G9YDM2_9BACT</name>
<evidence type="ECO:0000256" key="5">
    <source>
        <dbReference type="HAMAP-Rule" id="MF_02033"/>
    </source>
</evidence>
<comment type="subunit">
    <text evidence="5">Self-interacts. Interacts with FtsZ.</text>
</comment>
<dbReference type="CDD" id="cd24048">
    <property type="entry name" value="ASKHA_NBD_FtsA"/>
    <property type="match status" value="1"/>
</dbReference>
<accession>A0A2G9YDM2</accession>
<dbReference type="HAMAP" id="MF_02033">
    <property type="entry name" value="FtsA"/>
    <property type="match status" value="1"/>
</dbReference>
<dbReference type="Pfam" id="PF02491">
    <property type="entry name" value="SHS2_FTSA"/>
    <property type="match status" value="1"/>
</dbReference>
<feature type="domain" description="SHS2" evidence="7">
    <location>
        <begin position="10"/>
        <end position="198"/>
    </location>
</feature>
<keyword evidence="3 5" id="KW-0472">Membrane</keyword>
<comment type="subcellular location">
    <subcellularLocation>
        <location evidence="5">Cell membrane</location>
        <topology evidence="5">Peripheral membrane protein</topology>
        <orientation evidence="5">Cytoplasmic side</orientation>
    </subcellularLocation>
    <text evidence="5">Localizes to the Z ring in an FtsZ-dependent manner. Targeted to the membrane through a conserved C-terminal amphipathic helix.</text>
</comment>
<comment type="similarity">
    <text evidence="5 6">Belongs to the FtsA/MreB family.</text>
</comment>
<evidence type="ECO:0000313" key="8">
    <source>
        <dbReference type="EMBL" id="PIP17327.1"/>
    </source>
</evidence>
<dbReference type="EMBL" id="PCRH01000012">
    <property type="protein sequence ID" value="PIP17327.1"/>
    <property type="molecule type" value="Genomic_DNA"/>
</dbReference>
<gene>
    <name evidence="5 8" type="primary">ftsA</name>
    <name evidence="8" type="ORF">COX44_00500</name>
</gene>
<keyword evidence="4 5" id="KW-0131">Cell cycle</keyword>
<proteinExistence type="inferred from homology"/>
<evidence type="ECO:0000313" key="9">
    <source>
        <dbReference type="Proteomes" id="UP000231480"/>
    </source>
</evidence>